<keyword evidence="2" id="KW-0810">Translation regulation</keyword>
<dbReference type="HAMAP" id="MF_01477">
    <property type="entry name" value="Iojap_RsfS"/>
    <property type="match status" value="1"/>
</dbReference>
<gene>
    <name evidence="2 3" type="primary">rsfS</name>
    <name evidence="3" type="ORF">L0664_11450</name>
</gene>
<dbReference type="Proteomes" id="UP001200557">
    <property type="component" value="Unassembled WGS sequence"/>
</dbReference>
<comment type="subunit">
    <text evidence="2">Interacts with ribosomal protein uL14 (rplN).</text>
</comment>
<comment type="caution">
    <text evidence="3">The sequence shown here is derived from an EMBL/GenBank/DDBJ whole genome shotgun (WGS) entry which is preliminary data.</text>
</comment>
<dbReference type="Gene3D" id="3.30.460.10">
    <property type="entry name" value="Beta Polymerase, domain 2"/>
    <property type="match status" value="1"/>
</dbReference>
<evidence type="ECO:0000256" key="2">
    <source>
        <dbReference type="HAMAP-Rule" id="MF_01477"/>
    </source>
</evidence>
<dbReference type="InterPro" id="IPR004394">
    <property type="entry name" value="Iojap/RsfS/C7orf30"/>
</dbReference>
<keyword evidence="2" id="KW-0678">Repressor</keyword>
<protein>
    <recommendedName>
        <fullName evidence="2">Ribosomal silencing factor RsfS</fullName>
    </recommendedName>
</protein>
<dbReference type="InterPro" id="IPR043519">
    <property type="entry name" value="NT_sf"/>
</dbReference>
<organism evidence="3 4">
    <name type="scientific">Octadecabacter dasysiphoniae</name>
    <dbReference type="NCBI Taxonomy" id="2909341"/>
    <lineage>
        <taxon>Bacteria</taxon>
        <taxon>Pseudomonadati</taxon>
        <taxon>Pseudomonadota</taxon>
        <taxon>Alphaproteobacteria</taxon>
        <taxon>Rhodobacterales</taxon>
        <taxon>Roseobacteraceae</taxon>
        <taxon>Octadecabacter</taxon>
    </lineage>
</organism>
<reference evidence="3 4" key="1">
    <citation type="submission" date="2022-01" db="EMBL/GenBank/DDBJ databases">
        <title>Octadecabacter sp. nov., isolated from a marine alga.</title>
        <authorList>
            <person name="Jin M.S."/>
            <person name="Kim H.M."/>
            <person name="Han D.M."/>
            <person name="Jung J.J."/>
            <person name="Jeon C.O."/>
        </authorList>
    </citation>
    <scope>NUCLEOTIDE SEQUENCE [LARGE SCALE GENOMIC DNA]</scope>
    <source>
        <strain evidence="3 4">G9-8</strain>
    </source>
</reference>
<dbReference type="PANTHER" id="PTHR21043:SF0">
    <property type="entry name" value="MITOCHONDRIAL ASSEMBLY OF RIBOSOMAL LARGE SUBUNIT PROTEIN 1"/>
    <property type="match status" value="1"/>
</dbReference>
<accession>A0ABS9CX93</accession>
<comment type="similarity">
    <text evidence="1 2">Belongs to the Iojap/RsfS family.</text>
</comment>
<dbReference type="PANTHER" id="PTHR21043">
    <property type="entry name" value="IOJAP SUPERFAMILY ORTHOLOG"/>
    <property type="match status" value="1"/>
</dbReference>
<dbReference type="EMBL" id="JAKGAQ010000002">
    <property type="protein sequence ID" value="MCF2871682.1"/>
    <property type="molecule type" value="Genomic_DNA"/>
</dbReference>
<dbReference type="SUPFAM" id="SSF81301">
    <property type="entry name" value="Nucleotidyltransferase"/>
    <property type="match status" value="1"/>
</dbReference>
<evidence type="ECO:0000256" key="1">
    <source>
        <dbReference type="ARBA" id="ARBA00010574"/>
    </source>
</evidence>
<dbReference type="Pfam" id="PF02410">
    <property type="entry name" value="RsfS"/>
    <property type="match status" value="1"/>
</dbReference>
<evidence type="ECO:0000313" key="3">
    <source>
        <dbReference type="EMBL" id="MCF2871682.1"/>
    </source>
</evidence>
<proteinExistence type="inferred from homology"/>
<name>A0ABS9CX93_9RHOB</name>
<evidence type="ECO:0000313" key="4">
    <source>
        <dbReference type="Proteomes" id="UP001200557"/>
    </source>
</evidence>
<dbReference type="NCBIfam" id="TIGR00090">
    <property type="entry name" value="rsfS_iojap_ybeB"/>
    <property type="match status" value="1"/>
</dbReference>
<keyword evidence="4" id="KW-1185">Reference proteome</keyword>
<sequence length="119" mass="13013">MSVQAPNADSTLAAVLKSLDENKAEDIVQIDLRGKSEMGDYMVIASGRSTRQVGALAEKLTDTLKQTFGILSKVEGKASGDWVLIDTGDVIVHVFRPEVREFYQLEKMWLNPGEAAEAT</sequence>
<comment type="subcellular location">
    <subcellularLocation>
        <location evidence="2">Cytoplasm</location>
    </subcellularLocation>
</comment>
<keyword evidence="2" id="KW-0963">Cytoplasm</keyword>
<comment type="function">
    <text evidence="2">Functions as a ribosomal silencing factor. Interacts with ribosomal protein uL14 (rplN), blocking formation of intersubunit bridge B8. Prevents association of the 30S and 50S ribosomal subunits and the formation of functional ribosomes, thus repressing translation.</text>
</comment>